<dbReference type="Pfam" id="PF00196">
    <property type="entry name" value="GerE"/>
    <property type="match status" value="1"/>
</dbReference>
<comment type="caution">
    <text evidence="5">The sequence shown here is derived from an EMBL/GenBank/DDBJ whole genome shotgun (WGS) entry which is preliminary data.</text>
</comment>
<keyword evidence="6" id="KW-1185">Reference proteome</keyword>
<evidence type="ECO:0000259" key="4">
    <source>
        <dbReference type="PROSITE" id="PS50110"/>
    </source>
</evidence>
<keyword evidence="2" id="KW-0597">Phosphoprotein</keyword>
<dbReference type="Proteomes" id="UP001500280">
    <property type="component" value="Unassembled WGS sequence"/>
</dbReference>
<accession>A0ABN2J8G1</accession>
<protein>
    <submittedName>
        <fullName evidence="5">Response regulator transcription factor</fullName>
    </submittedName>
</protein>
<dbReference type="PROSITE" id="PS50043">
    <property type="entry name" value="HTH_LUXR_2"/>
    <property type="match status" value="1"/>
</dbReference>
<keyword evidence="1" id="KW-0238">DNA-binding</keyword>
<dbReference type="EMBL" id="BAAANF010000033">
    <property type="protein sequence ID" value="GAA1720099.1"/>
    <property type="molecule type" value="Genomic_DNA"/>
</dbReference>
<dbReference type="InterPro" id="IPR000792">
    <property type="entry name" value="Tscrpt_reg_LuxR_C"/>
</dbReference>
<feature type="domain" description="HTH luxR-type" evidence="3">
    <location>
        <begin position="138"/>
        <end position="203"/>
    </location>
</feature>
<name>A0ABN2J8G1_9ACTN</name>
<reference evidence="5 6" key="1">
    <citation type="journal article" date="2019" name="Int. J. Syst. Evol. Microbiol.">
        <title>The Global Catalogue of Microorganisms (GCM) 10K type strain sequencing project: providing services to taxonomists for standard genome sequencing and annotation.</title>
        <authorList>
            <consortium name="The Broad Institute Genomics Platform"/>
            <consortium name="The Broad Institute Genome Sequencing Center for Infectious Disease"/>
            <person name="Wu L."/>
            <person name="Ma J."/>
        </authorList>
    </citation>
    <scope>NUCLEOTIDE SEQUENCE [LARGE SCALE GENOMIC DNA]</scope>
    <source>
        <strain evidence="5 6">JCM 14307</strain>
    </source>
</reference>
<sequence>MGGGAVIRVLLGHRGALLRGALATVFATEDDLEVVAVIDHGDDVLPASVRGQPDVMVLDVHLPGAVGIDVLARRSAAGGVLVLSDRDLSAGASLRLVRQAPRVGLIATDASPGELVGAIRQIARGEPVLDPELMLAAIRVRDNPLTDRECEVLKLVTTGATAQEVARKLCLSAGTVRNYLSRILTKTHARTRIEAIRKAEQAGWI</sequence>
<dbReference type="InterPro" id="IPR011006">
    <property type="entry name" value="CheY-like_superfamily"/>
</dbReference>
<dbReference type="PROSITE" id="PS50110">
    <property type="entry name" value="RESPONSE_REGULATORY"/>
    <property type="match status" value="1"/>
</dbReference>
<dbReference type="PANTHER" id="PTHR43214">
    <property type="entry name" value="TWO-COMPONENT RESPONSE REGULATOR"/>
    <property type="match status" value="1"/>
</dbReference>
<evidence type="ECO:0000259" key="3">
    <source>
        <dbReference type="PROSITE" id="PS50043"/>
    </source>
</evidence>
<evidence type="ECO:0000313" key="5">
    <source>
        <dbReference type="EMBL" id="GAA1720099.1"/>
    </source>
</evidence>
<dbReference type="InterPro" id="IPR001789">
    <property type="entry name" value="Sig_transdc_resp-reg_receiver"/>
</dbReference>
<dbReference type="SUPFAM" id="SSF46894">
    <property type="entry name" value="C-terminal effector domain of the bipartite response regulators"/>
    <property type="match status" value="1"/>
</dbReference>
<feature type="domain" description="Response regulatory" evidence="4">
    <location>
        <begin position="8"/>
        <end position="123"/>
    </location>
</feature>
<dbReference type="PRINTS" id="PR00038">
    <property type="entry name" value="HTHLUXR"/>
</dbReference>
<dbReference type="InterPro" id="IPR039420">
    <property type="entry name" value="WalR-like"/>
</dbReference>
<proteinExistence type="predicted"/>
<dbReference type="PROSITE" id="PS00622">
    <property type="entry name" value="HTH_LUXR_1"/>
    <property type="match status" value="1"/>
</dbReference>
<dbReference type="InterPro" id="IPR016032">
    <property type="entry name" value="Sig_transdc_resp-reg_C-effctor"/>
</dbReference>
<dbReference type="CDD" id="cd06170">
    <property type="entry name" value="LuxR_C_like"/>
    <property type="match status" value="1"/>
</dbReference>
<dbReference type="SMART" id="SM00421">
    <property type="entry name" value="HTH_LUXR"/>
    <property type="match status" value="1"/>
</dbReference>
<dbReference type="SUPFAM" id="SSF52172">
    <property type="entry name" value="CheY-like"/>
    <property type="match status" value="1"/>
</dbReference>
<dbReference type="Gene3D" id="3.40.50.2300">
    <property type="match status" value="1"/>
</dbReference>
<feature type="modified residue" description="4-aspartylphosphate" evidence="2">
    <location>
        <position position="59"/>
    </location>
</feature>
<evidence type="ECO:0000256" key="2">
    <source>
        <dbReference type="PROSITE-ProRule" id="PRU00169"/>
    </source>
</evidence>
<dbReference type="PANTHER" id="PTHR43214:SF42">
    <property type="entry name" value="TRANSCRIPTIONAL REGULATORY PROTEIN DESR"/>
    <property type="match status" value="1"/>
</dbReference>
<evidence type="ECO:0000256" key="1">
    <source>
        <dbReference type="ARBA" id="ARBA00023125"/>
    </source>
</evidence>
<gene>
    <name evidence="5" type="ORF">GCM10009745_81470</name>
</gene>
<evidence type="ECO:0000313" key="6">
    <source>
        <dbReference type="Proteomes" id="UP001500280"/>
    </source>
</evidence>
<organism evidence="5 6">
    <name type="scientific">Kribbella yunnanensis</name>
    <dbReference type="NCBI Taxonomy" id="190194"/>
    <lineage>
        <taxon>Bacteria</taxon>
        <taxon>Bacillati</taxon>
        <taxon>Actinomycetota</taxon>
        <taxon>Actinomycetes</taxon>
        <taxon>Propionibacteriales</taxon>
        <taxon>Kribbellaceae</taxon>
        <taxon>Kribbella</taxon>
    </lineage>
</organism>